<organism evidence="1 2">
    <name type="scientific">Crenothrix polyspora</name>
    <dbReference type="NCBI Taxonomy" id="360316"/>
    <lineage>
        <taxon>Bacteria</taxon>
        <taxon>Pseudomonadati</taxon>
        <taxon>Pseudomonadota</taxon>
        <taxon>Gammaproteobacteria</taxon>
        <taxon>Methylococcales</taxon>
        <taxon>Crenotrichaceae</taxon>
        <taxon>Crenothrix</taxon>
    </lineage>
</organism>
<protein>
    <submittedName>
        <fullName evidence="1">Uncharacterized protein</fullName>
    </submittedName>
</protein>
<reference evidence="2" key="1">
    <citation type="submission" date="2017-02" db="EMBL/GenBank/DDBJ databases">
        <authorList>
            <person name="Daims H."/>
        </authorList>
    </citation>
    <scope>NUCLEOTIDE SEQUENCE [LARGE SCALE GENOMIC DNA]</scope>
</reference>
<name>A0A1R4H8F1_9GAMM</name>
<accession>A0A1R4H8F1</accession>
<evidence type="ECO:0000313" key="2">
    <source>
        <dbReference type="Proteomes" id="UP000195442"/>
    </source>
</evidence>
<keyword evidence="2" id="KW-1185">Reference proteome</keyword>
<dbReference type="Proteomes" id="UP000195442">
    <property type="component" value="Unassembled WGS sequence"/>
</dbReference>
<evidence type="ECO:0000313" key="1">
    <source>
        <dbReference type="EMBL" id="SJM92140.1"/>
    </source>
</evidence>
<dbReference type="AlphaFoldDB" id="A0A1R4H8F1"/>
<proteinExistence type="predicted"/>
<gene>
    <name evidence="1" type="ORF">CRENPOLYSF2_2560010</name>
</gene>
<sequence length="62" mass="6545">MSVKNHLVPLCLTWEGDGSGNLHRVATDKPGDLPVSIFGIAEGCVTKEVGFMSACVFVCPPL</sequence>
<dbReference type="EMBL" id="FUKJ01000175">
    <property type="protein sequence ID" value="SJM92140.1"/>
    <property type="molecule type" value="Genomic_DNA"/>
</dbReference>